<reference evidence="1 2" key="1">
    <citation type="submission" date="2016-06" db="EMBL/GenBank/DDBJ databases">
        <title>Genome sequencing of Cryobacterium arcticum PAMC 27867.</title>
        <authorList>
            <person name="Lee J."/>
            <person name="Kim O.-S."/>
        </authorList>
    </citation>
    <scope>NUCLEOTIDE SEQUENCE [LARGE SCALE GENOMIC DNA]</scope>
    <source>
        <strain evidence="1 2">PAMC 27867</strain>
    </source>
</reference>
<sequence>MSADVVTIERVDKRAFEKAFKNGERVAIVKDPNYWKFPWDNQIGGTHQVPGPVGFTNDRLTLEDIYSDGPSRPGEAFRYWVVAEEEA</sequence>
<proteinExistence type="predicted"/>
<name>A0A1B1BPV5_9MICO</name>
<gene>
    <name evidence="1" type="ORF">PA27867_3623</name>
</gene>
<evidence type="ECO:0000313" key="1">
    <source>
        <dbReference type="EMBL" id="ANP74541.1"/>
    </source>
</evidence>
<dbReference type="KEGG" id="cart:PA27867_3623"/>
<dbReference type="AlphaFoldDB" id="A0A1B1BPV5"/>
<dbReference type="RefSeq" id="WP_066598464.1">
    <property type="nucleotide sequence ID" value="NZ_CP016282.1"/>
</dbReference>
<organism evidence="1 2">
    <name type="scientific">Cryobacterium arcticum</name>
    <dbReference type="NCBI Taxonomy" id="670052"/>
    <lineage>
        <taxon>Bacteria</taxon>
        <taxon>Bacillati</taxon>
        <taxon>Actinomycetota</taxon>
        <taxon>Actinomycetes</taxon>
        <taxon>Micrococcales</taxon>
        <taxon>Microbacteriaceae</taxon>
        <taxon>Cryobacterium</taxon>
    </lineage>
</organism>
<protein>
    <submittedName>
        <fullName evidence="1">Uncharacterized protein</fullName>
    </submittedName>
</protein>
<keyword evidence="2" id="KW-1185">Reference proteome</keyword>
<dbReference type="STRING" id="670052.PA27867_3623"/>
<dbReference type="EMBL" id="CP016282">
    <property type="protein sequence ID" value="ANP74541.1"/>
    <property type="molecule type" value="Genomic_DNA"/>
</dbReference>
<evidence type="ECO:0000313" key="2">
    <source>
        <dbReference type="Proteomes" id="UP000092582"/>
    </source>
</evidence>
<dbReference type="Proteomes" id="UP000092582">
    <property type="component" value="Chromosome 1"/>
</dbReference>
<accession>A0A1B1BPV5</accession>